<evidence type="ECO:0000256" key="2">
    <source>
        <dbReference type="ARBA" id="ARBA00022801"/>
    </source>
</evidence>
<dbReference type="PANTHER" id="PTHR42648">
    <property type="entry name" value="TRANSPOSASE, PUTATIVE-RELATED"/>
    <property type="match status" value="1"/>
</dbReference>
<evidence type="ECO:0000256" key="1">
    <source>
        <dbReference type="ARBA" id="ARBA00022723"/>
    </source>
</evidence>
<organism evidence="4">
    <name type="scientific">Vitis vinifera</name>
    <name type="common">Grape</name>
    <dbReference type="NCBI Taxonomy" id="29760"/>
    <lineage>
        <taxon>Eukaryota</taxon>
        <taxon>Viridiplantae</taxon>
        <taxon>Streptophyta</taxon>
        <taxon>Embryophyta</taxon>
        <taxon>Tracheophyta</taxon>
        <taxon>Spermatophyta</taxon>
        <taxon>Magnoliopsida</taxon>
        <taxon>eudicotyledons</taxon>
        <taxon>Gunneridae</taxon>
        <taxon>Pentapetalae</taxon>
        <taxon>rosids</taxon>
        <taxon>Vitales</taxon>
        <taxon>Vitaceae</taxon>
        <taxon>Viteae</taxon>
        <taxon>Vitis</taxon>
    </lineage>
</organism>
<dbReference type="GO" id="GO:0016787">
    <property type="term" value="F:hydrolase activity"/>
    <property type="evidence" value="ECO:0007669"/>
    <property type="project" value="UniProtKB-KW"/>
</dbReference>
<dbReference type="InterPro" id="IPR012337">
    <property type="entry name" value="RNaseH-like_sf"/>
</dbReference>
<evidence type="ECO:0000259" key="3">
    <source>
        <dbReference type="Pfam" id="PF07727"/>
    </source>
</evidence>
<gene>
    <name evidence="4" type="ORF">VITISV_040887</name>
</gene>
<dbReference type="Pfam" id="PF07727">
    <property type="entry name" value="RVT_2"/>
    <property type="match status" value="1"/>
</dbReference>
<feature type="domain" description="Reverse transcriptase Ty1/copia-type" evidence="3">
    <location>
        <begin position="169"/>
        <end position="314"/>
    </location>
</feature>
<dbReference type="SUPFAM" id="SSF53098">
    <property type="entry name" value="Ribonuclease H-like"/>
    <property type="match status" value="1"/>
</dbReference>
<dbReference type="InterPro" id="IPR039537">
    <property type="entry name" value="Retrotran_Ty1/copia-like"/>
</dbReference>
<dbReference type="InterPro" id="IPR036397">
    <property type="entry name" value="RNaseH_sf"/>
</dbReference>
<dbReference type="Gene3D" id="3.30.420.10">
    <property type="entry name" value="Ribonuclease H-like superfamily/Ribonuclease H"/>
    <property type="match status" value="1"/>
</dbReference>
<sequence length="334" mass="38118">MSVGIDVEYPIAHTHTQNGLAESIIKHLQLIARPLLLRTKLSLSAWGHAILHVATLIRIRPTSNHDYSPLQLVLGSQPNVSHFHIFGCVIYVPIAPPQHSKQCELEVQRIVHLQGLENQLPDVFTDIKKVTKSHVPTVNTPSHIDVLERQLEDAIANESKTCLKRVSEGLDMRLMDVVTTYLYGSIDTDIYMTILEEFKLPETTNPKPRNIYSIKLQRSLYRLKQFGCMWYNRLSEYLLKEKYVNNSICPCVFIKKSKFGLTITAVYVDDLNLIGTPKELTKAANYLKKEFEMKDLGKTRYCLGLQIEHYSNGILWTPYFGSCVFHSMASSILI</sequence>
<protein>
    <recommendedName>
        <fullName evidence="3">Reverse transcriptase Ty1/copia-type domain-containing protein</fullName>
    </recommendedName>
</protein>
<dbReference type="PANTHER" id="PTHR42648:SF25">
    <property type="entry name" value="RNA-DIRECTED DNA POLYMERASE"/>
    <property type="match status" value="1"/>
</dbReference>
<name>A5AIG2_VITVI</name>
<proteinExistence type="predicted"/>
<dbReference type="GO" id="GO:0003676">
    <property type="term" value="F:nucleic acid binding"/>
    <property type="evidence" value="ECO:0007669"/>
    <property type="project" value="InterPro"/>
</dbReference>
<dbReference type="AlphaFoldDB" id="A5AIG2"/>
<keyword evidence="2" id="KW-0378">Hydrolase</keyword>
<reference evidence="4" key="1">
    <citation type="journal article" date="2007" name="PLoS ONE">
        <title>The first genome sequence of an elite grapevine cultivar (Pinot noir Vitis vinifera L.): coping with a highly heterozygous genome.</title>
        <authorList>
            <person name="Velasco R."/>
            <person name="Zharkikh A."/>
            <person name="Troggio M."/>
            <person name="Cartwright D.A."/>
            <person name="Cestaro A."/>
            <person name="Pruss D."/>
            <person name="Pindo M."/>
            <person name="FitzGerald L.M."/>
            <person name="Vezzulli S."/>
            <person name="Reid J."/>
            <person name="Malacarne G."/>
            <person name="Iliev D."/>
            <person name="Coppola G."/>
            <person name="Wardell B."/>
            <person name="Micheletti D."/>
            <person name="Macalma T."/>
            <person name="Facci M."/>
            <person name="Mitchell J.T."/>
            <person name="Perazzolli M."/>
            <person name="Eldredge G."/>
            <person name="Gatto P."/>
            <person name="Oyzerski R."/>
            <person name="Moretto M."/>
            <person name="Gutin N."/>
            <person name="Stefanini M."/>
            <person name="Chen Y."/>
            <person name="Segala C."/>
            <person name="Davenport C."/>
            <person name="Dematte L."/>
            <person name="Mraz A."/>
            <person name="Battilana J."/>
            <person name="Stormo K."/>
            <person name="Costa F."/>
            <person name="Tao Q."/>
            <person name="Si-Ammour A."/>
            <person name="Harkins T."/>
            <person name="Lackey A."/>
            <person name="Perbost C."/>
            <person name="Taillon B."/>
            <person name="Stella A."/>
            <person name="Solovyev V."/>
            <person name="Fawcett J.A."/>
            <person name="Sterck L."/>
            <person name="Vandepoele K."/>
            <person name="Grando S.M."/>
            <person name="Toppo S."/>
            <person name="Moser C."/>
            <person name="Lanchbury J."/>
            <person name="Bogden R."/>
            <person name="Skolnick M."/>
            <person name="Sgaramella V."/>
            <person name="Bhatnagar S.K."/>
            <person name="Fontana P."/>
            <person name="Gutin A."/>
            <person name="Van de Peer Y."/>
            <person name="Salamini F."/>
            <person name="Viola R."/>
        </authorList>
    </citation>
    <scope>NUCLEOTIDE SEQUENCE</scope>
</reference>
<dbReference type="InterPro" id="IPR013103">
    <property type="entry name" value="RVT_2"/>
</dbReference>
<dbReference type="EMBL" id="AM427497">
    <property type="protein sequence ID" value="CAN60266.1"/>
    <property type="molecule type" value="Genomic_DNA"/>
</dbReference>
<accession>A5AIG2</accession>
<keyword evidence="1" id="KW-0479">Metal-binding</keyword>
<dbReference type="GO" id="GO:0046872">
    <property type="term" value="F:metal ion binding"/>
    <property type="evidence" value="ECO:0007669"/>
    <property type="project" value="UniProtKB-KW"/>
</dbReference>
<evidence type="ECO:0000313" key="4">
    <source>
        <dbReference type="EMBL" id="CAN60266.1"/>
    </source>
</evidence>